<keyword evidence="1" id="KW-0853">WD repeat</keyword>
<dbReference type="PANTHER" id="PTHR11227">
    <property type="entry name" value="WD-REPEAT PROTEIN INTERACTING WITH PHOSPHOINOSIDES WIPI -RELATED"/>
    <property type="match status" value="1"/>
</dbReference>
<reference evidence="5" key="1">
    <citation type="submission" date="2022-11" db="UniProtKB">
        <authorList>
            <consortium name="WormBaseParasite"/>
        </authorList>
    </citation>
    <scope>IDENTIFICATION</scope>
</reference>
<evidence type="ECO:0000313" key="5">
    <source>
        <dbReference type="WBParaSite" id="jg13974"/>
    </source>
</evidence>
<evidence type="ECO:0000313" key="4">
    <source>
        <dbReference type="Proteomes" id="UP000887574"/>
    </source>
</evidence>
<keyword evidence="2" id="KW-0677">Repeat</keyword>
<dbReference type="InterPro" id="IPR015943">
    <property type="entry name" value="WD40/YVTN_repeat-like_dom_sf"/>
</dbReference>
<evidence type="ECO:0000256" key="2">
    <source>
        <dbReference type="ARBA" id="ARBA00022737"/>
    </source>
</evidence>
<evidence type="ECO:0000256" key="3">
    <source>
        <dbReference type="ARBA" id="ARBA00025740"/>
    </source>
</evidence>
<evidence type="ECO:0000256" key="1">
    <source>
        <dbReference type="ARBA" id="ARBA00022574"/>
    </source>
</evidence>
<dbReference type="SUPFAM" id="SSF50978">
    <property type="entry name" value="WD40 repeat-like"/>
    <property type="match status" value="1"/>
</dbReference>
<organism evidence="4 5">
    <name type="scientific">Ditylenchus dipsaci</name>
    <dbReference type="NCBI Taxonomy" id="166011"/>
    <lineage>
        <taxon>Eukaryota</taxon>
        <taxon>Metazoa</taxon>
        <taxon>Ecdysozoa</taxon>
        <taxon>Nematoda</taxon>
        <taxon>Chromadorea</taxon>
        <taxon>Rhabditida</taxon>
        <taxon>Tylenchina</taxon>
        <taxon>Tylenchomorpha</taxon>
        <taxon>Sphaerularioidea</taxon>
        <taxon>Anguinidae</taxon>
        <taxon>Anguininae</taxon>
        <taxon>Ditylenchus</taxon>
    </lineage>
</organism>
<proteinExistence type="inferred from homology"/>
<dbReference type="Proteomes" id="UP000887574">
    <property type="component" value="Unplaced"/>
</dbReference>
<sequence>MPSNDILSLNFNQDAECFVCGFTDGFRIFNANPLKQVQREDLDGAIGFAEMLFRCNYLALVGGGARPAFPPNKVIIWDCSLRKSVIELEMPQQVLAVRLRRDRIVVVLQCRIYVYSFSDIPVQLFEFETPENPLRLCALSTSVENSYLAFPSSSLVGSIELLDLSQKKGNPRQIKAHSHSVYVLAFNVSGTIVATASVKGTLIRLFEVAKGTMLKEFRRGSNRPKYLV</sequence>
<dbReference type="WBParaSite" id="jg13974">
    <property type="protein sequence ID" value="jg13974"/>
    <property type="gene ID" value="jg13974"/>
</dbReference>
<dbReference type="Gene3D" id="2.130.10.10">
    <property type="entry name" value="YVTN repeat-like/Quinoprotein amine dehydrogenase"/>
    <property type="match status" value="1"/>
</dbReference>
<accession>A0A915CZS5</accession>
<dbReference type="InterPro" id="IPR036322">
    <property type="entry name" value="WD40_repeat_dom_sf"/>
</dbReference>
<dbReference type="AlphaFoldDB" id="A0A915CZS5"/>
<dbReference type="InterPro" id="IPR048720">
    <property type="entry name" value="PROPPIN"/>
</dbReference>
<comment type="similarity">
    <text evidence="3">Belongs to the WD repeat PROPPIN family.</text>
</comment>
<protein>
    <submittedName>
        <fullName evidence="5">WD repeat domain phosphoinositide-interacting protein 3</fullName>
    </submittedName>
</protein>
<keyword evidence="4" id="KW-1185">Reference proteome</keyword>
<name>A0A915CZS5_9BILA</name>
<dbReference type="Pfam" id="PF21032">
    <property type="entry name" value="PROPPIN"/>
    <property type="match status" value="1"/>
</dbReference>